<keyword evidence="1" id="KW-0805">Transcription regulation</keyword>
<evidence type="ECO:0000256" key="3">
    <source>
        <dbReference type="ARBA" id="ARBA00023163"/>
    </source>
</evidence>
<keyword evidence="2" id="KW-0238">DNA-binding</keyword>
<dbReference type="AlphaFoldDB" id="A0A1Q9LJL1"/>
<dbReference type="PANTHER" id="PTHR44688">
    <property type="entry name" value="DNA-BINDING TRANSCRIPTIONAL ACTIVATOR DEVR_DOSR"/>
    <property type="match status" value="1"/>
</dbReference>
<name>A0A1Q9LJL1_9PSEU</name>
<dbReference type="GO" id="GO:0006355">
    <property type="term" value="P:regulation of DNA-templated transcription"/>
    <property type="evidence" value="ECO:0007669"/>
    <property type="project" value="InterPro"/>
</dbReference>
<dbReference type="InterPro" id="IPR000792">
    <property type="entry name" value="Tscrpt_reg_LuxR_C"/>
</dbReference>
<dbReference type="SMART" id="SM00421">
    <property type="entry name" value="HTH_LUXR"/>
    <property type="match status" value="1"/>
</dbReference>
<evidence type="ECO:0000313" key="6">
    <source>
        <dbReference type="Proteomes" id="UP000186040"/>
    </source>
</evidence>
<evidence type="ECO:0000256" key="2">
    <source>
        <dbReference type="ARBA" id="ARBA00023125"/>
    </source>
</evidence>
<protein>
    <recommendedName>
        <fullName evidence="4">HTH luxR-type domain-containing protein</fullName>
    </recommendedName>
</protein>
<sequence length="203" mass="21439">MVPKRVALSASDPLTRAGLAGYLKDRRDLRVLGSEEDRTVAEVAVLATGTATGEVLARLREGLPPVPAVLVADSFPDIAVLVEHRVVSVLPRTSAAVGTLGARVAGAVALDGVPDADGRAELARQVRVAAEVRAGAQDPSEVLSEREVTVLRMMADGWDIGDIAARLCYSDRTVKNIIYALTDRLGLRNRAHAVAYAVRAGLI</sequence>
<dbReference type="EMBL" id="MKQR01000017">
    <property type="protein sequence ID" value="OLR92184.1"/>
    <property type="molecule type" value="Genomic_DNA"/>
</dbReference>
<dbReference type="Pfam" id="PF00196">
    <property type="entry name" value="GerE"/>
    <property type="match status" value="1"/>
</dbReference>
<dbReference type="PROSITE" id="PS50043">
    <property type="entry name" value="HTH_LUXR_2"/>
    <property type="match status" value="1"/>
</dbReference>
<evidence type="ECO:0000313" key="5">
    <source>
        <dbReference type="EMBL" id="OLR92184.1"/>
    </source>
</evidence>
<evidence type="ECO:0000256" key="1">
    <source>
        <dbReference type="ARBA" id="ARBA00023015"/>
    </source>
</evidence>
<dbReference type="OrthoDB" id="4309410at2"/>
<accession>A0A1Q9LJL1</accession>
<keyword evidence="3" id="KW-0804">Transcription</keyword>
<feature type="domain" description="HTH luxR-type" evidence="4">
    <location>
        <begin position="136"/>
        <end position="201"/>
    </location>
</feature>
<dbReference type="PRINTS" id="PR00038">
    <property type="entry name" value="HTHLUXR"/>
</dbReference>
<dbReference type="STRING" id="1193682.BJP25_22905"/>
<evidence type="ECO:0000259" key="4">
    <source>
        <dbReference type="PROSITE" id="PS50043"/>
    </source>
</evidence>
<proteinExistence type="predicted"/>
<dbReference type="InterPro" id="IPR016032">
    <property type="entry name" value="Sig_transdc_resp-reg_C-effctor"/>
</dbReference>
<reference evidence="5 6" key="1">
    <citation type="submission" date="2016-10" db="EMBL/GenBank/DDBJ databases">
        <title>The Draft Genome Sequence of Actinokineospora bangkokensis 44EHWT reveals the biosynthetic pathway of antifungal compounds Thailandins with unusual extender unit butylmalonyl-CoA.</title>
        <authorList>
            <person name="Greule A."/>
            <person name="Intra B."/>
            <person name="Flemming S."/>
            <person name="Rommel M.G."/>
            <person name="Panbangred W."/>
            <person name="Bechthold A."/>
        </authorList>
    </citation>
    <scope>NUCLEOTIDE SEQUENCE [LARGE SCALE GENOMIC DNA]</scope>
    <source>
        <strain evidence="5 6">44EHW</strain>
    </source>
</reference>
<dbReference type="RefSeq" id="WP_075976073.1">
    <property type="nucleotide sequence ID" value="NZ_MKQR01000017.1"/>
</dbReference>
<dbReference type="SUPFAM" id="SSF46894">
    <property type="entry name" value="C-terminal effector domain of the bipartite response regulators"/>
    <property type="match status" value="1"/>
</dbReference>
<dbReference type="Gene3D" id="1.10.10.10">
    <property type="entry name" value="Winged helix-like DNA-binding domain superfamily/Winged helix DNA-binding domain"/>
    <property type="match status" value="1"/>
</dbReference>
<gene>
    <name evidence="5" type="ORF">BJP25_22905</name>
</gene>
<dbReference type="Proteomes" id="UP000186040">
    <property type="component" value="Unassembled WGS sequence"/>
</dbReference>
<keyword evidence="6" id="KW-1185">Reference proteome</keyword>
<comment type="caution">
    <text evidence="5">The sequence shown here is derived from an EMBL/GenBank/DDBJ whole genome shotgun (WGS) entry which is preliminary data.</text>
</comment>
<dbReference type="InterPro" id="IPR036388">
    <property type="entry name" value="WH-like_DNA-bd_sf"/>
</dbReference>
<organism evidence="5 6">
    <name type="scientific">Actinokineospora bangkokensis</name>
    <dbReference type="NCBI Taxonomy" id="1193682"/>
    <lineage>
        <taxon>Bacteria</taxon>
        <taxon>Bacillati</taxon>
        <taxon>Actinomycetota</taxon>
        <taxon>Actinomycetes</taxon>
        <taxon>Pseudonocardiales</taxon>
        <taxon>Pseudonocardiaceae</taxon>
        <taxon>Actinokineospora</taxon>
    </lineage>
</organism>
<dbReference type="PANTHER" id="PTHR44688:SF16">
    <property type="entry name" value="DNA-BINDING TRANSCRIPTIONAL ACTIVATOR DEVR_DOSR"/>
    <property type="match status" value="1"/>
</dbReference>
<dbReference type="CDD" id="cd06170">
    <property type="entry name" value="LuxR_C_like"/>
    <property type="match status" value="1"/>
</dbReference>
<dbReference type="GO" id="GO:0003677">
    <property type="term" value="F:DNA binding"/>
    <property type="evidence" value="ECO:0007669"/>
    <property type="project" value="UniProtKB-KW"/>
</dbReference>